<dbReference type="FunFam" id="3.30.160.20:FF:000004">
    <property type="entry name" value="Peptide chain release factor 1"/>
    <property type="match status" value="1"/>
</dbReference>
<dbReference type="NCBIfam" id="TIGR00019">
    <property type="entry name" value="prfA"/>
    <property type="match status" value="1"/>
</dbReference>
<dbReference type="InterPro" id="IPR045853">
    <property type="entry name" value="Pep_chain_release_fac_I_sf"/>
</dbReference>
<dbReference type="KEGG" id="ppet:C9I82_387"/>
<organism evidence="8 9">
    <name type="scientific">Candidatus Purcelliella pentastirinorum</name>
    <dbReference type="NCBI Taxonomy" id="472834"/>
    <lineage>
        <taxon>Bacteria</taxon>
        <taxon>Pseudomonadati</taxon>
        <taxon>Pseudomonadota</taxon>
        <taxon>Gammaproteobacteria</taxon>
        <taxon>Enterobacterales</taxon>
        <taxon>Enterobacteriaceae</taxon>
        <taxon>Candidatus Purcelliella</taxon>
    </lineage>
</organism>
<dbReference type="OrthoDB" id="9806673at2"/>
<name>A0A346E038_9ENTR</name>
<proteinExistence type="inferred from homology"/>
<dbReference type="HAMAP" id="MF_00093">
    <property type="entry name" value="Rel_fac_1"/>
    <property type="match status" value="1"/>
</dbReference>
<comment type="similarity">
    <text evidence="2 5">Belongs to the prokaryotic/mitochondrial release factor family.</text>
</comment>
<comment type="subcellular location">
    <subcellularLocation>
        <location evidence="5">Cytoplasm</location>
    </subcellularLocation>
</comment>
<accession>A0A346E038</accession>
<evidence type="ECO:0000256" key="1">
    <source>
        <dbReference type="ARBA" id="ARBA00002986"/>
    </source>
</evidence>
<dbReference type="AlphaFoldDB" id="A0A346E038"/>
<keyword evidence="3 5" id="KW-0488">Methylation</keyword>
<dbReference type="SMART" id="SM00937">
    <property type="entry name" value="PCRF"/>
    <property type="match status" value="1"/>
</dbReference>
<dbReference type="GO" id="GO:0016149">
    <property type="term" value="F:translation release factor activity, codon specific"/>
    <property type="evidence" value="ECO:0007669"/>
    <property type="project" value="UniProtKB-UniRule"/>
</dbReference>
<dbReference type="Gene3D" id="6.10.140.1950">
    <property type="match status" value="1"/>
</dbReference>
<evidence type="ECO:0000256" key="3">
    <source>
        <dbReference type="ARBA" id="ARBA00022481"/>
    </source>
</evidence>
<dbReference type="Pfam" id="PF03462">
    <property type="entry name" value="PCRF"/>
    <property type="match status" value="1"/>
</dbReference>
<dbReference type="SUPFAM" id="SSF75620">
    <property type="entry name" value="Release factor"/>
    <property type="match status" value="1"/>
</dbReference>
<evidence type="ECO:0000256" key="5">
    <source>
        <dbReference type="HAMAP-Rule" id="MF_00093"/>
    </source>
</evidence>
<protein>
    <recommendedName>
        <fullName evidence="5 6">Peptide chain release factor 1</fullName>
        <shortName evidence="5">RF-1</shortName>
    </recommendedName>
</protein>
<dbReference type="PANTHER" id="PTHR43804:SF7">
    <property type="entry name" value="LD18447P"/>
    <property type="match status" value="1"/>
</dbReference>
<feature type="modified residue" description="N5-methylglutamine" evidence="5">
    <location>
        <position position="235"/>
    </location>
</feature>
<evidence type="ECO:0000256" key="6">
    <source>
        <dbReference type="NCBIfam" id="TIGR00019"/>
    </source>
</evidence>
<evidence type="ECO:0000256" key="4">
    <source>
        <dbReference type="ARBA" id="ARBA00022917"/>
    </source>
</evidence>
<evidence type="ECO:0000259" key="7">
    <source>
        <dbReference type="PROSITE" id="PS00745"/>
    </source>
</evidence>
<keyword evidence="5" id="KW-0963">Cytoplasm</keyword>
<evidence type="ECO:0000313" key="8">
    <source>
        <dbReference type="EMBL" id="AXN02343.1"/>
    </source>
</evidence>
<dbReference type="GO" id="GO:0005737">
    <property type="term" value="C:cytoplasm"/>
    <property type="evidence" value="ECO:0007669"/>
    <property type="project" value="UniProtKB-SubCell"/>
</dbReference>
<keyword evidence="9" id="KW-1185">Reference proteome</keyword>
<feature type="domain" description="Prokaryotic-type class I peptide chain release factors" evidence="7">
    <location>
        <begin position="228"/>
        <end position="244"/>
    </location>
</feature>
<reference evidence="8 9" key="1">
    <citation type="submission" date="2018-03" db="EMBL/GenBank/DDBJ databases">
        <title>A parallel universe: an anciently diverged bacterial symbiosis in a Hawaiian planthopper (Hemiptera: Cixiidae) reveals rearranged nutritional responsibilities.</title>
        <authorList>
            <person name="Bennett G."/>
            <person name="Mao M."/>
        </authorList>
    </citation>
    <scope>NUCLEOTIDE SEQUENCE [LARGE SCALE GENOMIC DNA]</scope>
    <source>
        <strain evidence="8 9">OLIH</strain>
    </source>
</reference>
<dbReference type="NCBIfam" id="NF001859">
    <property type="entry name" value="PRK00591.1"/>
    <property type="match status" value="1"/>
</dbReference>
<dbReference type="InterPro" id="IPR000352">
    <property type="entry name" value="Pep_chain_release_fac_I"/>
</dbReference>
<comment type="PTM">
    <text evidence="5">Methylated by PrmC. Methylation increases the termination efficiency of RF1.</text>
</comment>
<dbReference type="InterPro" id="IPR050057">
    <property type="entry name" value="Prokaryotic/Mito_RF"/>
</dbReference>
<dbReference type="FunFam" id="3.30.70.1660:FF:000002">
    <property type="entry name" value="Peptide chain release factor 1"/>
    <property type="match status" value="1"/>
</dbReference>
<dbReference type="PANTHER" id="PTHR43804">
    <property type="entry name" value="LD18447P"/>
    <property type="match status" value="1"/>
</dbReference>
<gene>
    <name evidence="5" type="primary">prfA</name>
    <name evidence="8" type="ORF">C9I82_387</name>
</gene>
<dbReference type="InterPro" id="IPR005139">
    <property type="entry name" value="PCRF"/>
</dbReference>
<dbReference type="EMBL" id="CP028374">
    <property type="protein sequence ID" value="AXN02343.1"/>
    <property type="molecule type" value="Genomic_DNA"/>
</dbReference>
<dbReference type="Pfam" id="PF00472">
    <property type="entry name" value="RF-1"/>
    <property type="match status" value="1"/>
</dbReference>
<evidence type="ECO:0000313" key="9">
    <source>
        <dbReference type="Proteomes" id="UP000256856"/>
    </source>
</evidence>
<dbReference type="Gene3D" id="3.30.160.20">
    <property type="match status" value="1"/>
</dbReference>
<dbReference type="InterPro" id="IPR004373">
    <property type="entry name" value="RF-1"/>
</dbReference>
<dbReference type="Proteomes" id="UP000256856">
    <property type="component" value="Chromosome"/>
</dbReference>
<comment type="function">
    <text evidence="1 5">Peptide chain release factor 1 directs the termination of translation in response to the peptide chain termination codons UAG and UAA.</text>
</comment>
<dbReference type="PROSITE" id="PS00745">
    <property type="entry name" value="RF_PROK_I"/>
    <property type="match status" value="1"/>
</dbReference>
<sequence>MKNSIISKLVFIKNRYKEIENDLNKIKIINNKNIYKKLSKEYSKLGEIVNYFLIWKKLQKDIKIIKSFLSDDEMFDLAEDELKKNYSYIKIIENKIKLLLIPSCQEDTFNCFIEIRAATGGNEAAIFAKELFKMYYKYIELYNWNIEFISICNSDLNGYKEIIFKVIGKGAYGRLKFESGGHRVQRVPATESQGRVHTSTCTVAVMSESSNNEILKINSNDIKVDSYRSSGAGGQHVNTTDSAIRVTHLPTGITVECQDERSQHKNKAKALSVLYARINAIRLAKLRANRDATRRSLLGTGDRSDRNRTYNFHQGRVTDHRINLTLYQLNEIMSGKLDLLIEPILLKYNSNKFID</sequence>
<evidence type="ECO:0000256" key="2">
    <source>
        <dbReference type="ARBA" id="ARBA00010835"/>
    </source>
</evidence>
<dbReference type="Gene3D" id="3.30.70.1660">
    <property type="match status" value="1"/>
</dbReference>
<dbReference type="RefSeq" id="WP_115956171.1">
    <property type="nucleotide sequence ID" value="NZ_CP028374.1"/>
</dbReference>
<keyword evidence="4 5" id="KW-0648">Protein biosynthesis</keyword>